<sequence>MVRSKRYIENISKVDRLNEYSLEEAVNILDECNKAKLDETIEIAVNLGVDPRHADQAIRG</sequence>
<dbReference type="InterPro" id="IPR023674">
    <property type="entry name" value="Ribosomal_uL1-like"/>
</dbReference>
<protein>
    <recommendedName>
        <fullName evidence="2">50S ribosomal protein L1</fullName>
    </recommendedName>
</protein>
<dbReference type="AlphaFoldDB" id="A0A383CXY6"/>
<dbReference type="Gene3D" id="3.30.190.20">
    <property type="match status" value="1"/>
</dbReference>
<accession>A0A383CXY6</accession>
<feature type="non-terminal residue" evidence="1">
    <location>
        <position position="60"/>
    </location>
</feature>
<organism evidence="1">
    <name type="scientific">marine metagenome</name>
    <dbReference type="NCBI Taxonomy" id="408172"/>
    <lineage>
        <taxon>unclassified sequences</taxon>
        <taxon>metagenomes</taxon>
        <taxon>ecological metagenomes</taxon>
    </lineage>
</organism>
<name>A0A383CXY6_9ZZZZ</name>
<proteinExistence type="predicted"/>
<dbReference type="EMBL" id="UINC01212506">
    <property type="protein sequence ID" value="SVE36869.1"/>
    <property type="molecule type" value="Genomic_DNA"/>
</dbReference>
<dbReference type="SUPFAM" id="SSF56808">
    <property type="entry name" value="Ribosomal protein L1"/>
    <property type="match status" value="1"/>
</dbReference>
<evidence type="ECO:0000313" key="1">
    <source>
        <dbReference type="EMBL" id="SVE36869.1"/>
    </source>
</evidence>
<gene>
    <name evidence="1" type="ORF">METZ01_LOCUS489723</name>
</gene>
<evidence type="ECO:0008006" key="2">
    <source>
        <dbReference type="Google" id="ProtNLM"/>
    </source>
</evidence>
<reference evidence="1" key="1">
    <citation type="submission" date="2018-05" db="EMBL/GenBank/DDBJ databases">
        <authorList>
            <person name="Lanie J.A."/>
            <person name="Ng W.-L."/>
            <person name="Kazmierczak K.M."/>
            <person name="Andrzejewski T.M."/>
            <person name="Davidsen T.M."/>
            <person name="Wayne K.J."/>
            <person name="Tettelin H."/>
            <person name="Glass J.I."/>
            <person name="Rusch D."/>
            <person name="Podicherti R."/>
            <person name="Tsui H.-C.T."/>
            <person name="Winkler M.E."/>
        </authorList>
    </citation>
    <scope>NUCLEOTIDE SEQUENCE</scope>
</reference>